<feature type="transmembrane region" description="Helical" evidence="1">
    <location>
        <begin position="53"/>
        <end position="77"/>
    </location>
</feature>
<keyword evidence="3" id="KW-1185">Reference proteome</keyword>
<protein>
    <submittedName>
        <fullName evidence="2">Uncharacterized protein</fullName>
    </submittedName>
</protein>
<proteinExistence type="predicted"/>
<dbReference type="PhylomeDB" id="T1J813"/>
<keyword evidence="1" id="KW-0812">Transmembrane</keyword>
<evidence type="ECO:0000256" key="1">
    <source>
        <dbReference type="SAM" id="Phobius"/>
    </source>
</evidence>
<sequence>MWHVQTFLLKYTLRTGAIVTSCFTLINSILLVASIFIFPVARVAKMGGSAGETALICGGVLILDAILGIVVCVFLLLPVTDKKKFSFAFYWLIWQVMTMIIWAILVITDILTKVYTTIPILLYLIFMGYLWFVIYSFYWRLRDDNMHPESRSLKLSKTASFRRGN</sequence>
<dbReference type="AlphaFoldDB" id="T1J813"/>
<feature type="transmembrane region" description="Helical" evidence="1">
    <location>
        <begin position="89"/>
        <end position="108"/>
    </location>
</feature>
<dbReference type="EnsemblMetazoa" id="SMAR009829-RA">
    <property type="protein sequence ID" value="SMAR009829-PA"/>
    <property type="gene ID" value="SMAR009829"/>
</dbReference>
<feature type="transmembrane region" description="Helical" evidence="1">
    <location>
        <begin position="120"/>
        <end position="141"/>
    </location>
</feature>
<keyword evidence="1" id="KW-0472">Membrane</keyword>
<dbReference type="EMBL" id="JH431945">
    <property type="status" value="NOT_ANNOTATED_CDS"/>
    <property type="molecule type" value="Genomic_DNA"/>
</dbReference>
<keyword evidence="1" id="KW-1133">Transmembrane helix</keyword>
<dbReference type="Proteomes" id="UP000014500">
    <property type="component" value="Unassembled WGS sequence"/>
</dbReference>
<reference evidence="3" key="1">
    <citation type="submission" date="2011-05" db="EMBL/GenBank/DDBJ databases">
        <authorList>
            <person name="Richards S.R."/>
            <person name="Qu J."/>
            <person name="Jiang H."/>
            <person name="Jhangiani S.N."/>
            <person name="Agravi P."/>
            <person name="Goodspeed R."/>
            <person name="Gross S."/>
            <person name="Mandapat C."/>
            <person name="Jackson L."/>
            <person name="Mathew T."/>
            <person name="Pu L."/>
            <person name="Thornton R."/>
            <person name="Saada N."/>
            <person name="Wilczek-Boney K.B."/>
            <person name="Lee S."/>
            <person name="Kovar C."/>
            <person name="Wu Y."/>
            <person name="Scherer S.E."/>
            <person name="Worley K.C."/>
            <person name="Muzny D.M."/>
            <person name="Gibbs R."/>
        </authorList>
    </citation>
    <scope>NUCLEOTIDE SEQUENCE</scope>
    <source>
        <strain evidence="3">Brora</strain>
    </source>
</reference>
<evidence type="ECO:0000313" key="2">
    <source>
        <dbReference type="EnsemblMetazoa" id="SMAR009829-PA"/>
    </source>
</evidence>
<name>T1J813_STRMM</name>
<evidence type="ECO:0000313" key="3">
    <source>
        <dbReference type="Proteomes" id="UP000014500"/>
    </source>
</evidence>
<accession>T1J813</accession>
<feature type="transmembrane region" description="Helical" evidence="1">
    <location>
        <begin position="12"/>
        <end position="41"/>
    </location>
</feature>
<dbReference type="HOGENOM" id="CLU_1612904_0_0_1"/>
<reference evidence="2" key="2">
    <citation type="submission" date="2015-02" db="UniProtKB">
        <authorList>
            <consortium name="EnsemblMetazoa"/>
        </authorList>
    </citation>
    <scope>IDENTIFICATION</scope>
</reference>
<organism evidence="2 3">
    <name type="scientific">Strigamia maritima</name>
    <name type="common">European centipede</name>
    <name type="synonym">Geophilus maritimus</name>
    <dbReference type="NCBI Taxonomy" id="126957"/>
    <lineage>
        <taxon>Eukaryota</taxon>
        <taxon>Metazoa</taxon>
        <taxon>Ecdysozoa</taxon>
        <taxon>Arthropoda</taxon>
        <taxon>Myriapoda</taxon>
        <taxon>Chilopoda</taxon>
        <taxon>Pleurostigmophora</taxon>
        <taxon>Geophilomorpha</taxon>
        <taxon>Linotaeniidae</taxon>
        <taxon>Strigamia</taxon>
    </lineage>
</organism>